<reference evidence="10 11" key="1">
    <citation type="submission" date="2017-04" db="EMBL/GenBank/DDBJ databases">
        <authorList>
            <person name="Afonso C.L."/>
            <person name="Miller P.J."/>
            <person name="Scott M.A."/>
            <person name="Spackman E."/>
            <person name="Goraichik I."/>
            <person name="Dimitrov K.M."/>
            <person name="Suarez D.L."/>
            <person name="Swayne D.E."/>
        </authorList>
    </citation>
    <scope>NUCLEOTIDE SEQUENCE [LARGE SCALE GENOMIC DNA]</scope>
    <source>
        <strain evidence="10 11">B5P</strain>
    </source>
</reference>
<feature type="binding site" evidence="7">
    <location>
        <position position="201"/>
    </location>
    <ligand>
        <name>substrate</name>
    </ligand>
</feature>
<dbReference type="Pfam" id="PF13180">
    <property type="entry name" value="PDZ_2"/>
    <property type="match status" value="1"/>
</dbReference>
<keyword evidence="5" id="KW-0720">Serine protease</keyword>
<dbReference type="SMART" id="SM00228">
    <property type="entry name" value="PDZ"/>
    <property type="match status" value="2"/>
</dbReference>
<evidence type="ECO:0000256" key="6">
    <source>
        <dbReference type="PIRSR" id="PIRSR611782-1"/>
    </source>
</evidence>
<protein>
    <submittedName>
        <fullName evidence="10">Do/DeqQ family serine protease</fullName>
    </submittedName>
</protein>
<dbReference type="PROSITE" id="PS50106">
    <property type="entry name" value="PDZ"/>
    <property type="match status" value="1"/>
</dbReference>
<evidence type="ECO:0000256" key="4">
    <source>
        <dbReference type="ARBA" id="ARBA00022801"/>
    </source>
</evidence>
<evidence type="ECO:0000256" key="7">
    <source>
        <dbReference type="PIRSR" id="PIRSR611782-2"/>
    </source>
</evidence>
<keyword evidence="2" id="KW-0732">Signal</keyword>
<dbReference type="SUPFAM" id="SSF50494">
    <property type="entry name" value="Trypsin-like serine proteases"/>
    <property type="match status" value="1"/>
</dbReference>
<dbReference type="Gene3D" id="2.40.10.120">
    <property type="match status" value="1"/>
</dbReference>
<keyword evidence="3" id="KW-0677">Repeat</keyword>
<proteinExistence type="predicted"/>
<sequence length="530" mass="56519">MPLRGVASHGRIAKSRESQPFNLHNRGDNGARPHMARKGRFGLNTRLLITTLALCTSLAAGPTLAQENGSIRDLFGNMLRGTESAQPGVVDKRVPFGREEMQLSFAPLVKQTAPAVVNVYASQVVRQNSPFMGDPFFERFFGGGGLPPREQSSLGSGVIVDKSGIVVTNYHVIRDADEVKVALSDGREFESTVILKDERVDLAVLRITSDQPFPTIPIGDSDALEVGDLVLAMGNPFGVGQTTTSGIVSALARNRVGISDFGFFIQTDAAINPGNSGGALLDMSGRLIGINTAIYSRGGGSNGIGFAIPSNMVRAVVNAAENGSDVFERPYVGAGFEAVTPQVAEALGLPRPSGALISSVDEDSPASRAGLKPGDVVLAMNGSAIEHVDALGYRLAVQNIDAEIALTVLRQGKETEVKVKLERAPEGKSNREITIDGNSPFGGAKVTDLSPRSADRLGLPTNLRGVVIVETPRNSTAERVGLQPRDIIRAVNGRQIDTAEQMQVAASQETRLWRFTIERDGRLMTQVLRY</sequence>
<dbReference type="InterPro" id="IPR011782">
    <property type="entry name" value="Pept_S1C_Do"/>
</dbReference>
<evidence type="ECO:0000313" key="10">
    <source>
        <dbReference type="EMBL" id="SMH49263.1"/>
    </source>
</evidence>
<keyword evidence="1 10" id="KW-0645">Protease</keyword>
<dbReference type="Pfam" id="PF13365">
    <property type="entry name" value="Trypsin_2"/>
    <property type="match status" value="1"/>
</dbReference>
<dbReference type="InterPro" id="IPR001940">
    <property type="entry name" value="Peptidase_S1C"/>
</dbReference>
<feature type="domain" description="PDZ" evidence="9">
    <location>
        <begin position="347"/>
        <end position="412"/>
    </location>
</feature>
<evidence type="ECO:0000256" key="3">
    <source>
        <dbReference type="ARBA" id="ARBA00022737"/>
    </source>
</evidence>
<name>A0A1X7PFL4_9HYPH</name>
<organism evidence="10 11">
    <name type="scientific">Mesorhizobium australicum</name>
    <dbReference type="NCBI Taxonomy" id="536018"/>
    <lineage>
        <taxon>Bacteria</taxon>
        <taxon>Pseudomonadati</taxon>
        <taxon>Pseudomonadota</taxon>
        <taxon>Alphaproteobacteria</taxon>
        <taxon>Hyphomicrobiales</taxon>
        <taxon>Phyllobacteriaceae</taxon>
        <taxon>Mesorhizobium</taxon>
    </lineage>
</organism>
<dbReference type="SUPFAM" id="SSF50156">
    <property type="entry name" value="PDZ domain-like"/>
    <property type="match status" value="2"/>
</dbReference>
<keyword evidence="11" id="KW-1185">Reference proteome</keyword>
<evidence type="ECO:0000256" key="1">
    <source>
        <dbReference type="ARBA" id="ARBA00022670"/>
    </source>
</evidence>
<evidence type="ECO:0000259" key="9">
    <source>
        <dbReference type="PROSITE" id="PS50106"/>
    </source>
</evidence>
<dbReference type="InterPro" id="IPR001478">
    <property type="entry name" value="PDZ"/>
</dbReference>
<feature type="region of interest" description="Disordered" evidence="8">
    <location>
        <begin position="1"/>
        <end position="36"/>
    </location>
</feature>
<dbReference type="EMBL" id="FXBL01000004">
    <property type="protein sequence ID" value="SMH49263.1"/>
    <property type="molecule type" value="Genomic_DNA"/>
</dbReference>
<dbReference type="PRINTS" id="PR00834">
    <property type="entry name" value="PROTEASES2C"/>
</dbReference>
<dbReference type="InterPro" id="IPR009003">
    <property type="entry name" value="Peptidase_S1_PA"/>
</dbReference>
<dbReference type="AlphaFoldDB" id="A0A1X7PFL4"/>
<dbReference type="GO" id="GO:0006508">
    <property type="term" value="P:proteolysis"/>
    <property type="evidence" value="ECO:0007669"/>
    <property type="project" value="UniProtKB-KW"/>
</dbReference>
<feature type="binding site" evidence="7">
    <location>
        <begin position="274"/>
        <end position="276"/>
    </location>
    <ligand>
        <name>substrate</name>
    </ligand>
</feature>
<dbReference type="InterPro" id="IPR036034">
    <property type="entry name" value="PDZ_sf"/>
</dbReference>
<feature type="binding site" evidence="7">
    <location>
        <position position="171"/>
    </location>
    <ligand>
        <name>substrate</name>
    </ligand>
</feature>
<evidence type="ECO:0000256" key="5">
    <source>
        <dbReference type="ARBA" id="ARBA00022825"/>
    </source>
</evidence>
<dbReference type="NCBIfam" id="TIGR02037">
    <property type="entry name" value="degP_htrA_DO"/>
    <property type="match status" value="1"/>
</dbReference>
<dbReference type="PANTHER" id="PTHR43343">
    <property type="entry name" value="PEPTIDASE S12"/>
    <property type="match status" value="1"/>
</dbReference>
<dbReference type="Proteomes" id="UP000193083">
    <property type="component" value="Unassembled WGS sequence"/>
</dbReference>
<feature type="active site" description="Charge relay system" evidence="6">
    <location>
        <position position="171"/>
    </location>
</feature>
<feature type="active site" description="Charge relay system" evidence="6">
    <location>
        <position position="276"/>
    </location>
</feature>
<dbReference type="InterPro" id="IPR051201">
    <property type="entry name" value="Chloro_Bact_Ser_Proteases"/>
</dbReference>
<keyword evidence="4" id="KW-0378">Hydrolase</keyword>
<feature type="active site" description="Charge relay system" evidence="6">
    <location>
        <position position="201"/>
    </location>
</feature>
<evidence type="ECO:0000256" key="2">
    <source>
        <dbReference type="ARBA" id="ARBA00022729"/>
    </source>
</evidence>
<dbReference type="Gene3D" id="2.30.42.10">
    <property type="match status" value="2"/>
</dbReference>
<dbReference type="PANTHER" id="PTHR43343:SF3">
    <property type="entry name" value="PROTEASE DO-LIKE 8, CHLOROPLASTIC"/>
    <property type="match status" value="1"/>
</dbReference>
<evidence type="ECO:0000313" key="11">
    <source>
        <dbReference type="Proteomes" id="UP000193083"/>
    </source>
</evidence>
<evidence type="ECO:0000256" key="8">
    <source>
        <dbReference type="SAM" id="MobiDB-lite"/>
    </source>
</evidence>
<gene>
    <name evidence="10" type="ORF">SAMN02982922_3890</name>
</gene>
<accession>A0A1X7PFL4</accession>
<dbReference type="GO" id="GO:0004252">
    <property type="term" value="F:serine-type endopeptidase activity"/>
    <property type="evidence" value="ECO:0007669"/>
    <property type="project" value="InterPro"/>
</dbReference>